<dbReference type="PANTHER" id="PTHR31623:SF110">
    <property type="entry name" value="VINORINE SYNTHASE-LIKE"/>
    <property type="match status" value="1"/>
</dbReference>
<reference evidence="4" key="1">
    <citation type="submission" date="2020-06" db="EMBL/GenBank/DDBJ databases">
        <authorList>
            <person name="Li T."/>
            <person name="Hu X."/>
            <person name="Zhang T."/>
            <person name="Song X."/>
            <person name="Zhang H."/>
            <person name="Dai N."/>
            <person name="Sheng W."/>
            <person name="Hou X."/>
            <person name="Wei L."/>
        </authorList>
    </citation>
    <scope>NUCLEOTIDE SEQUENCE</scope>
    <source>
        <strain evidence="4">3651</strain>
        <tissue evidence="4">Leaf</tissue>
    </source>
</reference>
<evidence type="ECO:0000313" key="4">
    <source>
        <dbReference type="EMBL" id="KAK4414290.1"/>
    </source>
</evidence>
<dbReference type="Pfam" id="PF02458">
    <property type="entry name" value="Transferase"/>
    <property type="match status" value="1"/>
</dbReference>
<dbReference type="Gene3D" id="3.30.559.10">
    <property type="entry name" value="Chloramphenicol acetyltransferase-like domain"/>
    <property type="match status" value="2"/>
</dbReference>
<protein>
    <submittedName>
        <fullName evidence="4">Stemmadenine O-acetyltransferase</fullName>
    </submittedName>
</protein>
<dbReference type="InterPro" id="IPR023213">
    <property type="entry name" value="CAT-like_dom_sf"/>
</dbReference>
<dbReference type="PANTHER" id="PTHR31623">
    <property type="entry name" value="F21J9.9"/>
    <property type="match status" value="1"/>
</dbReference>
<organism evidence="4 5">
    <name type="scientific">Sesamum alatum</name>
    <dbReference type="NCBI Taxonomy" id="300844"/>
    <lineage>
        <taxon>Eukaryota</taxon>
        <taxon>Viridiplantae</taxon>
        <taxon>Streptophyta</taxon>
        <taxon>Embryophyta</taxon>
        <taxon>Tracheophyta</taxon>
        <taxon>Spermatophyta</taxon>
        <taxon>Magnoliopsida</taxon>
        <taxon>eudicotyledons</taxon>
        <taxon>Gunneridae</taxon>
        <taxon>Pentapetalae</taxon>
        <taxon>asterids</taxon>
        <taxon>lamiids</taxon>
        <taxon>Lamiales</taxon>
        <taxon>Pedaliaceae</taxon>
        <taxon>Sesamum</taxon>
    </lineage>
</organism>
<gene>
    <name evidence="4" type="ORF">Salat_2842000</name>
</gene>
<comment type="similarity">
    <text evidence="1">Belongs to the plant acyltransferase family.</text>
</comment>
<dbReference type="AlphaFoldDB" id="A0AAE2CA20"/>
<dbReference type="GO" id="GO:0016746">
    <property type="term" value="F:acyltransferase activity"/>
    <property type="evidence" value="ECO:0007669"/>
    <property type="project" value="UniProtKB-KW"/>
</dbReference>
<comment type="caution">
    <text evidence="4">The sequence shown here is derived from an EMBL/GenBank/DDBJ whole genome shotgun (WGS) entry which is preliminary data.</text>
</comment>
<name>A0AAE2CA20_9LAMI</name>
<reference evidence="4" key="2">
    <citation type="journal article" date="2024" name="Plant">
        <title>Genomic evolution and insights into agronomic trait innovations of Sesamum species.</title>
        <authorList>
            <person name="Miao H."/>
            <person name="Wang L."/>
            <person name="Qu L."/>
            <person name="Liu H."/>
            <person name="Sun Y."/>
            <person name="Le M."/>
            <person name="Wang Q."/>
            <person name="Wei S."/>
            <person name="Zheng Y."/>
            <person name="Lin W."/>
            <person name="Duan Y."/>
            <person name="Cao H."/>
            <person name="Xiong S."/>
            <person name="Wang X."/>
            <person name="Wei L."/>
            <person name="Li C."/>
            <person name="Ma Q."/>
            <person name="Ju M."/>
            <person name="Zhao R."/>
            <person name="Li G."/>
            <person name="Mu C."/>
            <person name="Tian Q."/>
            <person name="Mei H."/>
            <person name="Zhang T."/>
            <person name="Gao T."/>
            <person name="Zhang H."/>
        </authorList>
    </citation>
    <scope>NUCLEOTIDE SEQUENCE</scope>
    <source>
        <strain evidence="4">3651</strain>
    </source>
</reference>
<evidence type="ECO:0000256" key="2">
    <source>
        <dbReference type="ARBA" id="ARBA00022679"/>
    </source>
</evidence>
<evidence type="ECO:0000313" key="5">
    <source>
        <dbReference type="Proteomes" id="UP001293254"/>
    </source>
</evidence>
<keyword evidence="3" id="KW-0012">Acyltransferase</keyword>
<evidence type="ECO:0000256" key="1">
    <source>
        <dbReference type="ARBA" id="ARBA00009861"/>
    </source>
</evidence>
<keyword evidence="2" id="KW-0808">Transferase</keyword>
<dbReference type="Proteomes" id="UP001293254">
    <property type="component" value="Unassembled WGS sequence"/>
</dbReference>
<keyword evidence="5" id="KW-1185">Reference proteome</keyword>
<sequence>MECDGSVQVISKELIKPSSSTPQHLRNLKLSLLDQLSPPVYIPIIFFYEADELRGLSSNTDRAQLCRNLKQSLSDTLTTFYPLAGKIDPENATVYCDDIGVEFIEACANACLRDVVREPELDQIQKYLPVELLEGIHYGEGVTILKVQIKLFECGGVAIGVCMSHLVADASSLFKFMDAWAATCRGENPKSAPEFGMMARYFPARDLSESNFSPSILMGDDKLVTKRFVFDKEKLAALKQAATGSDIVKDPTRVEAVSAFILKYFIESNFLDAKKSLVVAHMVNIRPRASTSLENAFGMGCFYGSAELGQDEYSFPVPKLHELASKLRRAIRTIDDEYIRETEREDRYLSDLGRLSDLISKGKADGFVFSSWCGFPMYEVEFGWGRPVWVCTTPLLMKHFVILTSTRDGDGIEAWINLLPDQIQSLEEQFKLIASTNQD</sequence>
<accession>A0AAE2CA20</accession>
<evidence type="ECO:0000256" key="3">
    <source>
        <dbReference type="ARBA" id="ARBA00023315"/>
    </source>
</evidence>
<dbReference type="EMBL" id="JACGWO010000012">
    <property type="protein sequence ID" value="KAK4414290.1"/>
    <property type="molecule type" value="Genomic_DNA"/>
</dbReference>
<proteinExistence type="inferred from homology"/>